<comment type="caution">
    <text evidence="5">The sequence shown here is derived from an EMBL/GenBank/DDBJ whole genome shotgun (WGS) entry which is preliminary data.</text>
</comment>
<dbReference type="Proteomes" id="UP000192610">
    <property type="component" value="Unassembled WGS sequence"/>
</dbReference>
<evidence type="ECO:0000256" key="1">
    <source>
        <dbReference type="ARBA" id="ARBA00023015"/>
    </source>
</evidence>
<dbReference type="STRING" id="354355.SAMN05660816_04499"/>
<organism evidence="5 6">
    <name type="scientific">Niastella yeongjuensis</name>
    <dbReference type="NCBI Taxonomy" id="354355"/>
    <lineage>
        <taxon>Bacteria</taxon>
        <taxon>Pseudomonadati</taxon>
        <taxon>Bacteroidota</taxon>
        <taxon>Chitinophagia</taxon>
        <taxon>Chitinophagales</taxon>
        <taxon>Chitinophagaceae</taxon>
        <taxon>Niastella</taxon>
    </lineage>
</organism>
<evidence type="ECO:0000313" key="5">
    <source>
        <dbReference type="EMBL" id="OQP53418.1"/>
    </source>
</evidence>
<keyword evidence="3" id="KW-0804">Transcription</keyword>
<reference evidence="6" key="1">
    <citation type="submission" date="2016-04" db="EMBL/GenBank/DDBJ databases">
        <authorList>
            <person name="Chen L."/>
            <person name="Zhuang W."/>
            <person name="Wang G."/>
        </authorList>
    </citation>
    <scope>NUCLEOTIDE SEQUENCE [LARGE SCALE GENOMIC DNA]</scope>
    <source>
        <strain evidence="6">17621</strain>
    </source>
</reference>
<dbReference type="InterPro" id="IPR000835">
    <property type="entry name" value="HTH_MarR-typ"/>
</dbReference>
<evidence type="ECO:0000259" key="4">
    <source>
        <dbReference type="PROSITE" id="PS50995"/>
    </source>
</evidence>
<dbReference type="SUPFAM" id="SSF46785">
    <property type="entry name" value="Winged helix' DNA-binding domain"/>
    <property type="match status" value="1"/>
</dbReference>
<sequence length="145" mass="16580">MKDKTKLIQDIREFNRFYTRLIGLLDGHLLDSNYSLAEARILYEIYTGRQISASQIVSTLSMDKGYVSRILKKFEKDGLISKENFSTDARVSLLALSEKGLKVFHTLNQASNNQVDTLITPLAITKQKELVMHMQEIMQILNGQQ</sequence>
<dbReference type="InterPro" id="IPR036388">
    <property type="entry name" value="WH-like_DNA-bd_sf"/>
</dbReference>
<dbReference type="PROSITE" id="PS50995">
    <property type="entry name" value="HTH_MARR_2"/>
    <property type="match status" value="1"/>
</dbReference>
<dbReference type="Gene3D" id="1.10.10.10">
    <property type="entry name" value="Winged helix-like DNA-binding domain superfamily/Winged helix DNA-binding domain"/>
    <property type="match status" value="1"/>
</dbReference>
<dbReference type="OrthoDB" id="5419426at2"/>
<dbReference type="GO" id="GO:0003700">
    <property type="term" value="F:DNA-binding transcription factor activity"/>
    <property type="evidence" value="ECO:0007669"/>
    <property type="project" value="InterPro"/>
</dbReference>
<gene>
    <name evidence="5" type="ORF">A4H97_23510</name>
</gene>
<dbReference type="EMBL" id="LVXG01000006">
    <property type="protein sequence ID" value="OQP53418.1"/>
    <property type="molecule type" value="Genomic_DNA"/>
</dbReference>
<name>A0A1V9F4X9_9BACT</name>
<dbReference type="AlphaFoldDB" id="A0A1V9F4X9"/>
<keyword evidence="1" id="KW-0805">Transcription regulation</keyword>
<protein>
    <submittedName>
        <fullName evidence="5">MarR family transcriptional regulator</fullName>
    </submittedName>
</protein>
<evidence type="ECO:0000256" key="2">
    <source>
        <dbReference type="ARBA" id="ARBA00023125"/>
    </source>
</evidence>
<feature type="domain" description="HTH marR-type" evidence="4">
    <location>
        <begin position="4"/>
        <end position="139"/>
    </location>
</feature>
<dbReference type="GO" id="GO:0003677">
    <property type="term" value="F:DNA binding"/>
    <property type="evidence" value="ECO:0007669"/>
    <property type="project" value="UniProtKB-KW"/>
</dbReference>
<dbReference type="SMART" id="SM00347">
    <property type="entry name" value="HTH_MARR"/>
    <property type="match status" value="1"/>
</dbReference>
<dbReference type="RefSeq" id="WP_081197763.1">
    <property type="nucleotide sequence ID" value="NZ_FOCZ01000008.1"/>
</dbReference>
<accession>A0A1V9F4X9</accession>
<dbReference type="PANTHER" id="PTHR42756">
    <property type="entry name" value="TRANSCRIPTIONAL REGULATOR, MARR"/>
    <property type="match status" value="1"/>
</dbReference>
<dbReference type="PRINTS" id="PR00598">
    <property type="entry name" value="HTHMARR"/>
</dbReference>
<keyword evidence="2" id="KW-0238">DNA-binding</keyword>
<dbReference type="PANTHER" id="PTHR42756:SF1">
    <property type="entry name" value="TRANSCRIPTIONAL REPRESSOR OF EMRAB OPERON"/>
    <property type="match status" value="1"/>
</dbReference>
<dbReference type="Pfam" id="PF01047">
    <property type="entry name" value="MarR"/>
    <property type="match status" value="1"/>
</dbReference>
<keyword evidence="6" id="KW-1185">Reference proteome</keyword>
<proteinExistence type="predicted"/>
<evidence type="ECO:0000313" key="6">
    <source>
        <dbReference type="Proteomes" id="UP000192610"/>
    </source>
</evidence>
<evidence type="ECO:0000256" key="3">
    <source>
        <dbReference type="ARBA" id="ARBA00023163"/>
    </source>
</evidence>
<dbReference type="InterPro" id="IPR036390">
    <property type="entry name" value="WH_DNA-bd_sf"/>
</dbReference>